<accession>A0A8S9NHJ1</accession>
<reference evidence="1" key="1">
    <citation type="submission" date="2019-12" db="EMBL/GenBank/DDBJ databases">
        <title>Genome sequencing and annotation of Brassica cretica.</title>
        <authorList>
            <person name="Studholme D.J."/>
            <person name="Sarris P."/>
        </authorList>
    </citation>
    <scope>NUCLEOTIDE SEQUENCE</scope>
    <source>
        <strain evidence="1">PFS-109/04</strain>
        <tissue evidence="1">Leaf</tissue>
    </source>
</reference>
<gene>
    <name evidence="1" type="ORF">F2Q69_00044573</name>
</gene>
<sequence length="120" mass="13825">MHSKVNIDSYEATADKHLQLFSNLTRGNSAPLCLMSQAVLSSRGQRAFSIENTWLWLFSRRAFFIPSNKPSHPLPYTEKDIQTEKIIMLMRVAKQKKQILTGEFEDSYVLILEVSFCILD</sequence>
<protein>
    <submittedName>
        <fullName evidence="1">Uncharacterized protein</fullName>
    </submittedName>
</protein>
<dbReference type="EMBL" id="QGKX02001621">
    <property type="protein sequence ID" value="KAF3504090.1"/>
    <property type="molecule type" value="Genomic_DNA"/>
</dbReference>
<name>A0A8S9NHJ1_BRACR</name>
<evidence type="ECO:0000313" key="1">
    <source>
        <dbReference type="EMBL" id="KAF3504090.1"/>
    </source>
</evidence>
<organism evidence="1 2">
    <name type="scientific">Brassica cretica</name>
    <name type="common">Mustard</name>
    <dbReference type="NCBI Taxonomy" id="69181"/>
    <lineage>
        <taxon>Eukaryota</taxon>
        <taxon>Viridiplantae</taxon>
        <taxon>Streptophyta</taxon>
        <taxon>Embryophyta</taxon>
        <taxon>Tracheophyta</taxon>
        <taxon>Spermatophyta</taxon>
        <taxon>Magnoliopsida</taxon>
        <taxon>eudicotyledons</taxon>
        <taxon>Gunneridae</taxon>
        <taxon>Pentapetalae</taxon>
        <taxon>rosids</taxon>
        <taxon>malvids</taxon>
        <taxon>Brassicales</taxon>
        <taxon>Brassicaceae</taxon>
        <taxon>Brassiceae</taxon>
        <taxon>Brassica</taxon>
    </lineage>
</organism>
<evidence type="ECO:0000313" key="2">
    <source>
        <dbReference type="Proteomes" id="UP000712600"/>
    </source>
</evidence>
<feature type="non-terminal residue" evidence="1">
    <location>
        <position position="1"/>
    </location>
</feature>
<dbReference type="AlphaFoldDB" id="A0A8S9NHJ1"/>
<proteinExistence type="predicted"/>
<comment type="caution">
    <text evidence="1">The sequence shown here is derived from an EMBL/GenBank/DDBJ whole genome shotgun (WGS) entry which is preliminary data.</text>
</comment>
<dbReference type="Proteomes" id="UP000712600">
    <property type="component" value="Unassembled WGS sequence"/>
</dbReference>